<evidence type="ECO:0000313" key="1">
    <source>
        <dbReference type="EMBL" id="GAA1777520.1"/>
    </source>
</evidence>
<proteinExistence type="predicted"/>
<accession>A0ABN2L7L7</accession>
<sequence>MRRLGGTGPVQVTVRQGRRDPGQVARIFGGTQWWLHPDGRLLVVPLPGLARDDLFPLPGEYWAEGVGLSFAAMGRVPSVAVGISGQLVPDADGWALAMTYETRANTPAGASVVEVAQRLTELSGLEGRGETGLPTTYRALLRGTVGGVSFADVPAEIDLLPAAGADPVEINIAGGEENRVGDLTWLASSEVAAPGGGRYAIAYTGQELTAQLDAPAGSMTITWTAEPKPPPGRDWLTVPMPVAAVAARLRLRFDGSGVHGTVTGAGPLMGTQVTYSATVDGHRVDNRLPDADRAFDRLWRPST</sequence>
<dbReference type="Proteomes" id="UP001500655">
    <property type="component" value="Unassembled WGS sequence"/>
</dbReference>
<reference evidence="1 2" key="1">
    <citation type="journal article" date="2019" name="Int. J. Syst. Evol. Microbiol.">
        <title>The Global Catalogue of Microorganisms (GCM) 10K type strain sequencing project: providing services to taxonomists for standard genome sequencing and annotation.</title>
        <authorList>
            <consortium name="The Broad Institute Genomics Platform"/>
            <consortium name="The Broad Institute Genome Sequencing Center for Infectious Disease"/>
            <person name="Wu L."/>
            <person name="Ma J."/>
        </authorList>
    </citation>
    <scope>NUCLEOTIDE SEQUENCE [LARGE SCALE GENOMIC DNA]</scope>
    <source>
        <strain evidence="1 2">JCM 13249</strain>
    </source>
</reference>
<gene>
    <name evidence="1" type="ORF">GCM10009681_55900</name>
</gene>
<comment type="caution">
    <text evidence="1">The sequence shown here is derived from an EMBL/GenBank/DDBJ whole genome shotgun (WGS) entry which is preliminary data.</text>
</comment>
<dbReference type="EMBL" id="BAAALS010000055">
    <property type="protein sequence ID" value="GAA1777520.1"/>
    <property type="molecule type" value="Genomic_DNA"/>
</dbReference>
<evidence type="ECO:0000313" key="2">
    <source>
        <dbReference type="Proteomes" id="UP001500655"/>
    </source>
</evidence>
<name>A0ABN2L7L7_9ACTN</name>
<keyword evidence="2" id="KW-1185">Reference proteome</keyword>
<protein>
    <submittedName>
        <fullName evidence="1">Uncharacterized protein</fullName>
    </submittedName>
</protein>
<organism evidence="1 2">
    <name type="scientific">Luedemannella helvata</name>
    <dbReference type="NCBI Taxonomy" id="349315"/>
    <lineage>
        <taxon>Bacteria</taxon>
        <taxon>Bacillati</taxon>
        <taxon>Actinomycetota</taxon>
        <taxon>Actinomycetes</taxon>
        <taxon>Micromonosporales</taxon>
        <taxon>Micromonosporaceae</taxon>
        <taxon>Luedemannella</taxon>
    </lineage>
</organism>